<proteinExistence type="inferred from homology"/>
<reference evidence="13 14" key="1">
    <citation type="submission" date="2020-08" db="EMBL/GenBank/DDBJ databases">
        <title>Streptomycin Non-resistant strain, P. mexicana.</title>
        <authorList>
            <person name="Ganesh-Kumar S."/>
            <person name="Zhe T."/>
            <person name="Yu Z."/>
            <person name="Min Y."/>
        </authorList>
    </citation>
    <scope>NUCLEOTIDE SEQUENCE [LARGE SCALE GENOMIC DNA]</scope>
    <source>
        <strain evidence="13 14">GTZY2</strain>
    </source>
</reference>
<feature type="chain" id="PRO_5028885050" evidence="10">
    <location>
        <begin position="33"/>
        <end position="942"/>
    </location>
</feature>
<keyword evidence="13" id="KW-0675">Receptor</keyword>
<evidence type="ECO:0000256" key="3">
    <source>
        <dbReference type="ARBA" id="ARBA00022452"/>
    </source>
</evidence>
<dbReference type="InterPro" id="IPR000531">
    <property type="entry name" value="Beta-barrel_TonB"/>
</dbReference>
<dbReference type="GO" id="GO:0009279">
    <property type="term" value="C:cell outer membrane"/>
    <property type="evidence" value="ECO:0007669"/>
    <property type="project" value="UniProtKB-SubCell"/>
</dbReference>
<evidence type="ECO:0000256" key="8">
    <source>
        <dbReference type="PROSITE-ProRule" id="PRU01360"/>
    </source>
</evidence>
<dbReference type="Gene3D" id="2.40.170.20">
    <property type="entry name" value="TonB-dependent receptor, beta-barrel domain"/>
    <property type="match status" value="1"/>
</dbReference>
<evidence type="ECO:0000256" key="5">
    <source>
        <dbReference type="ARBA" id="ARBA00023077"/>
    </source>
</evidence>
<dbReference type="InterPro" id="IPR036942">
    <property type="entry name" value="Beta-barrel_TonB_sf"/>
</dbReference>
<evidence type="ECO:0000256" key="10">
    <source>
        <dbReference type="SAM" id="SignalP"/>
    </source>
</evidence>
<feature type="signal peptide" evidence="10">
    <location>
        <begin position="1"/>
        <end position="32"/>
    </location>
</feature>
<comment type="subcellular location">
    <subcellularLocation>
        <location evidence="1 8">Cell outer membrane</location>
        <topology evidence="1 8">Multi-pass membrane protein</topology>
    </subcellularLocation>
</comment>
<dbReference type="PANTHER" id="PTHR47234:SF1">
    <property type="entry name" value="TONB-DEPENDENT RECEPTOR"/>
    <property type="match status" value="1"/>
</dbReference>
<dbReference type="InterPro" id="IPR037066">
    <property type="entry name" value="Plug_dom_sf"/>
</dbReference>
<comment type="similarity">
    <text evidence="8 9">Belongs to the TonB-dependent receptor family.</text>
</comment>
<dbReference type="Gene3D" id="2.170.130.10">
    <property type="entry name" value="TonB-dependent receptor, plug domain"/>
    <property type="match status" value="1"/>
</dbReference>
<dbReference type="AlphaFoldDB" id="A0A7G9TBC7"/>
<dbReference type="Pfam" id="PF07715">
    <property type="entry name" value="Plug"/>
    <property type="match status" value="1"/>
</dbReference>
<keyword evidence="3 8" id="KW-1134">Transmembrane beta strand</keyword>
<dbReference type="Pfam" id="PF00593">
    <property type="entry name" value="TonB_dep_Rec_b-barrel"/>
    <property type="match status" value="1"/>
</dbReference>
<dbReference type="SUPFAM" id="SSF56935">
    <property type="entry name" value="Porins"/>
    <property type="match status" value="1"/>
</dbReference>
<feature type="domain" description="TonB-dependent receptor plug" evidence="12">
    <location>
        <begin position="66"/>
        <end position="182"/>
    </location>
</feature>
<keyword evidence="4 8" id="KW-0812">Transmembrane</keyword>
<gene>
    <name evidence="13" type="ORF">IAE60_16005</name>
</gene>
<dbReference type="PANTHER" id="PTHR47234">
    <property type="match status" value="1"/>
</dbReference>
<dbReference type="InterPro" id="IPR012910">
    <property type="entry name" value="Plug_dom"/>
</dbReference>
<evidence type="ECO:0000256" key="6">
    <source>
        <dbReference type="ARBA" id="ARBA00023136"/>
    </source>
</evidence>
<evidence type="ECO:0000259" key="11">
    <source>
        <dbReference type="Pfam" id="PF00593"/>
    </source>
</evidence>
<feature type="domain" description="TonB-dependent receptor-like beta-barrel" evidence="11">
    <location>
        <begin position="473"/>
        <end position="906"/>
    </location>
</feature>
<keyword evidence="5 9" id="KW-0798">TonB box</keyword>
<dbReference type="Proteomes" id="UP000515838">
    <property type="component" value="Chromosome"/>
</dbReference>
<evidence type="ECO:0000256" key="9">
    <source>
        <dbReference type="RuleBase" id="RU003357"/>
    </source>
</evidence>
<evidence type="ECO:0000256" key="1">
    <source>
        <dbReference type="ARBA" id="ARBA00004571"/>
    </source>
</evidence>
<evidence type="ECO:0000313" key="14">
    <source>
        <dbReference type="Proteomes" id="UP000515838"/>
    </source>
</evidence>
<dbReference type="InterPro" id="IPR039426">
    <property type="entry name" value="TonB-dep_rcpt-like"/>
</dbReference>
<keyword evidence="6 8" id="KW-0472">Membrane</keyword>
<organism evidence="13 14">
    <name type="scientific">Pseudoxanthomonas mexicana</name>
    <dbReference type="NCBI Taxonomy" id="128785"/>
    <lineage>
        <taxon>Bacteria</taxon>
        <taxon>Pseudomonadati</taxon>
        <taxon>Pseudomonadota</taxon>
        <taxon>Gammaproteobacteria</taxon>
        <taxon>Lysobacterales</taxon>
        <taxon>Lysobacteraceae</taxon>
        <taxon>Pseudoxanthomonas</taxon>
    </lineage>
</organism>
<dbReference type="RefSeq" id="WP_187573007.1">
    <property type="nucleotide sequence ID" value="NZ_CP060731.1"/>
</dbReference>
<protein>
    <submittedName>
        <fullName evidence="13">TonB-dependent receptor</fullName>
    </submittedName>
</protein>
<name>A0A7G9TBC7_PSEMX</name>
<evidence type="ECO:0000256" key="4">
    <source>
        <dbReference type="ARBA" id="ARBA00022692"/>
    </source>
</evidence>
<evidence type="ECO:0000259" key="12">
    <source>
        <dbReference type="Pfam" id="PF07715"/>
    </source>
</evidence>
<evidence type="ECO:0000256" key="7">
    <source>
        <dbReference type="ARBA" id="ARBA00023237"/>
    </source>
</evidence>
<keyword evidence="7 8" id="KW-0998">Cell outer membrane</keyword>
<dbReference type="GeneID" id="81472491"/>
<accession>A0A7G9TBC7</accession>
<sequence>MSVTSTNAPKRSRLSAALITALMVPFAASALAQETDATSQQPAKPASTTLDKVTVTGSRIKKAEVEGPAPVVVLTAEDIEREGFSTVYEALSTLNQFTGSVQNETTQSGFTPNAQFINLRGLGPGYTLILVNGKRMADYPVPYNSQSNAVSLSSIPAAAVSRIEVLTGGASAIYGSDAVAGVLNVITKDNYEGDSIRLRGGTTTMGGGDTGLAQWTGGKTGDKWSLTYSFEYLNREGILGSQREDRDSYYDNPDFRGRPEFATAVSGVYLYRNTGAAYNWLTPEGTLSTSVAALRHACERTSSEFEPYNSSASVNNATPNRCGYFGYPATSALQNSYNKTSAYISGTYDFDNGTQLYGQFLGTDSRNTGVSSTQFWQTPGYVYTPAYGYIQAQRIITPEEIGGAQRTEYNEKSYNLFGGVRGTMFDNRFDWDFGVSYSRFEFESNRPRFLEDKVNDYFLGPQTGFQSIYPRYNGYGLTQLQRLFGPMSPETYRSLSTTVHSTGESENTTASFSMSGDLFELPAGAVGAAFVVEAGSQKYTLTPDPRTTPDYTGTDAIYNLTSTGGGGDRDRYALGLEFSVPIFDSLKANLAGRYDKYDDVTNVGGAFTWSAGLEYRPIDSLLLRSSYATSFRAPDMHYVFAGYSGAYTYITDAYLCRVNDIDPQSSDCSGDSDYYYQVFRTYEGRQDLREETSKSWTAGVVWDIMDSMSVTVDYYTMKLENQVAELDSDFLMRQYADCRLGEDVNGNVVDGNSPSCQAFLAQVTRAGGELSNGQVTEYSSYPINQASLETQGIDANWKYSLDTDRWGNFGFELGYTHVLKLDLVRFAGDDVENIRDHLQYFNYRSRANARVTWTNDEWLVTTYATRMGSLPNWAETGRIAPYIRYNLDVQKKVTDKLTLGFSVVNLLNNRQPKDDTFNSWPYTWRSHDVIGRQVYADVRYTF</sequence>
<keyword evidence="10" id="KW-0732">Signal</keyword>
<keyword evidence="2 8" id="KW-0813">Transport</keyword>
<evidence type="ECO:0000256" key="2">
    <source>
        <dbReference type="ARBA" id="ARBA00022448"/>
    </source>
</evidence>
<evidence type="ECO:0000313" key="13">
    <source>
        <dbReference type="EMBL" id="QNN77402.1"/>
    </source>
</evidence>
<dbReference type="EMBL" id="CP060731">
    <property type="protein sequence ID" value="QNN77402.1"/>
    <property type="molecule type" value="Genomic_DNA"/>
</dbReference>
<dbReference type="PROSITE" id="PS52016">
    <property type="entry name" value="TONB_DEPENDENT_REC_3"/>
    <property type="match status" value="1"/>
</dbReference>